<protein>
    <recommendedName>
        <fullName evidence="3">RNA polymerase sigma factor 70 region 4 type 2 domain-containing protein</fullName>
    </recommendedName>
</protein>
<dbReference type="InterPro" id="IPR013324">
    <property type="entry name" value="RNA_pol_sigma_r3/r4-like"/>
</dbReference>
<organism evidence="1 2">
    <name type="scientific">Thermococcus gammatolerans (strain DSM 15229 / JCM 11827 / EJ3)</name>
    <dbReference type="NCBI Taxonomy" id="593117"/>
    <lineage>
        <taxon>Archaea</taxon>
        <taxon>Methanobacteriati</taxon>
        <taxon>Methanobacteriota</taxon>
        <taxon>Thermococci</taxon>
        <taxon>Thermococcales</taxon>
        <taxon>Thermococcaceae</taxon>
        <taxon>Thermococcus</taxon>
    </lineage>
</organism>
<evidence type="ECO:0000313" key="2">
    <source>
        <dbReference type="Proteomes" id="UP000001488"/>
    </source>
</evidence>
<dbReference type="STRING" id="593117.TGAM_0519"/>
<name>C5A459_THEGJ</name>
<dbReference type="SUPFAM" id="SSF88659">
    <property type="entry name" value="Sigma3 and sigma4 domains of RNA polymerase sigma factors"/>
    <property type="match status" value="1"/>
</dbReference>
<dbReference type="HOGENOM" id="CLU_1933369_0_0_2"/>
<accession>C5A459</accession>
<dbReference type="eggNOG" id="arCOG04915">
    <property type="taxonomic scope" value="Archaea"/>
</dbReference>
<dbReference type="Proteomes" id="UP000001488">
    <property type="component" value="Chromosome"/>
</dbReference>
<dbReference type="PaxDb" id="593117-TGAM_0519"/>
<keyword evidence="2" id="KW-1185">Reference proteome</keyword>
<dbReference type="AlphaFoldDB" id="C5A459"/>
<dbReference type="KEGG" id="tga:TGAM_0519"/>
<evidence type="ECO:0000313" key="1">
    <source>
        <dbReference type="EMBL" id="ACS33021.1"/>
    </source>
</evidence>
<reference evidence="1 2" key="1">
    <citation type="journal article" date="2007" name="Genome Biol.">
        <title>Genome analysis and genome-wide proteomics of Thermococcus gammatolerans, the most radioresistant organism known amongst the Archaea.</title>
        <authorList>
            <person name="Zivanovic Y."/>
            <person name="Armengaud J."/>
            <person name="Lagorce A."/>
            <person name="Leplat C."/>
            <person name="Guerin P."/>
            <person name="Dutertre M."/>
            <person name="Anthouard V."/>
            <person name="Forterre P."/>
            <person name="Wincker P."/>
            <person name="Confalonieri F."/>
        </authorList>
    </citation>
    <scope>NUCLEOTIDE SEQUENCE [LARGE SCALE GENOMIC DNA]</scope>
    <source>
        <strain evidence="2">DSM 15229 / JCM 11827 / EJ3</strain>
    </source>
</reference>
<proteinExistence type="predicted"/>
<dbReference type="PATRIC" id="fig|593117.10.peg.514"/>
<sequence>MVRMFRLPEAMERVWLMRAKGMREIEIARELGVSRQAVNKALRDARVKLFEAFFGLAEVFSWEVARINAEKGFMVARGRCLGRSVRVYAFYIPGKGLRAFFEGDFPDCVLRHAVELGIIDEPDREKLINALES</sequence>
<dbReference type="Gene3D" id="1.10.10.10">
    <property type="entry name" value="Winged helix-like DNA-binding domain superfamily/Winged helix DNA-binding domain"/>
    <property type="match status" value="1"/>
</dbReference>
<dbReference type="InterPro" id="IPR036388">
    <property type="entry name" value="WH-like_DNA-bd_sf"/>
</dbReference>
<evidence type="ECO:0008006" key="3">
    <source>
        <dbReference type="Google" id="ProtNLM"/>
    </source>
</evidence>
<gene>
    <name evidence="1" type="ordered locus">TGAM_0519</name>
</gene>
<dbReference type="EMBL" id="CP001398">
    <property type="protein sequence ID" value="ACS33021.1"/>
    <property type="molecule type" value="Genomic_DNA"/>
</dbReference>